<dbReference type="Proteomes" id="UP000027192">
    <property type="component" value="Unassembled WGS sequence"/>
</dbReference>
<protein>
    <submittedName>
        <fullName evidence="1">Uncharacterized protein</fullName>
    </submittedName>
</protein>
<reference evidence="1 2" key="1">
    <citation type="submission" date="2014-04" db="EMBL/GenBank/DDBJ databases">
        <title>Draft genome sequence of Photobacterium halotolerans S2753: a solonamide, ngercheumicin and holomycin producer.</title>
        <authorList>
            <person name="Machado H.R."/>
            <person name="Gram L."/>
        </authorList>
    </citation>
    <scope>NUCLEOTIDE SEQUENCE [LARGE SCALE GENOMIC DNA]</scope>
    <source>
        <strain evidence="1 2">S2753</strain>
    </source>
</reference>
<accession>A0A066RL48</accession>
<comment type="caution">
    <text evidence="1">The sequence shown here is derived from an EMBL/GenBank/DDBJ whole genome shotgun (WGS) entry which is preliminary data.</text>
</comment>
<keyword evidence="2" id="KW-1185">Reference proteome</keyword>
<proteinExistence type="predicted"/>
<sequence length="71" mass="8259">MQFFEKQASKHCTSYFFKEPVVIGFTVGSGCLWGNDYQIISEDFFCLKYGVRAKDFVYEVQEADHVWGDSE</sequence>
<evidence type="ECO:0000313" key="1">
    <source>
        <dbReference type="EMBL" id="KDM89836.1"/>
    </source>
</evidence>
<name>A0A066RL48_9GAMM</name>
<dbReference type="EMBL" id="JMIB01000043">
    <property type="protein sequence ID" value="KDM89836.1"/>
    <property type="molecule type" value="Genomic_DNA"/>
</dbReference>
<organism evidence="1 2">
    <name type="scientific">Photobacterium galatheae</name>
    <dbReference type="NCBI Taxonomy" id="1654360"/>
    <lineage>
        <taxon>Bacteria</taxon>
        <taxon>Pseudomonadati</taxon>
        <taxon>Pseudomonadota</taxon>
        <taxon>Gammaproteobacteria</taxon>
        <taxon>Vibrionales</taxon>
        <taxon>Vibrionaceae</taxon>
        <taxon>Photobacterium</taxon>
    </lineage>
</organism>
<dbReference type="AlphaFoldDB" id="A0A066RL48"/>
<dbReference type="PROSITE" id="PS51257">
    <property type="entry name" value="PROKAR_LIPOPROTEIN"/>
    <property type="match status" value="1"/>
</dbReference>
<evidence type="ECO:0000313" key="2">
    <source>
        <dbReference type="Proteomes" id="UP000027192"/>
    </source>
</evidence>
<gene>
    <name evidence="1" type="ORF">EA58_20510</name>
</gene>